<proteinExistence type="predicted"/>
<evidence type="ECO:0000256" key="2">
    <source>
        <dbReference type="SAM" id="Phobius"/>
    </source>
</evidence>
<reference evidence="3 4" key="1">
    <citation type="submission" date="2020-08" db="EMBL/GenBank/DDBJ databases">
        <title>A Genomic Blueprint of the Chicken Gut Microbiome.</title>
        <authorList>
            <person name="Gilroy R."/>
            <person name="Ravi A."/>
            <person name="Getino M."/>
            <person name="Pursley I."/>
            <person name="Horton D.L."/>
            <person name="Alikhan N.-F."/>
            <person name="Baker D."/>
            <person name="Gharbi K."/>
            <person name="Hall N."/>
            <person name="Watson M."/>
            <person name="Adriaenssens E.M."/>
            <person name="Foster-Nyarko E."/>
            <person name="Jarju S."/>
            <person name="Secka A."/>
            <person name="Antonio M."/>
            <person name="Oren A."/>
            <person name="Chaudhuri R."/>
            <person name="La Ragione R.M."/>
            <person name="Hildebrand F."/>
            <person name="Pallen M.J."/>
        </authorList>
    </citation>
    <scope>NUCLEOTIDE SEQUENCE [LARGE SCALE GENOMIC DNA]</scope>
    <source>
        <strain evidence="3 4">Sa1BUA13</strain>
    </source>
</reference>
<dbReference type="InterPro" id="IPR018770">
    <property type="entry name" value="ChloroindolylP_hydrolase"/>
</dbReference>
<dbReference type="Proteomes" id="UP000658980">
    <property type="component" value="Unassembled WGS sequence"/>
</dbReference>
<dbReference type="Pfam" id="PF10112">
    <property type="entry name" value="Halogen_Hydrol"/>
    <property type="match status" value="1"/>
</dbReference>
<feature type="transmembrane region" description="Helical" evidence="2">
    <location>
        <begin position="20"/>
        <end position="49"/>
    </location>
</feature>
<dbReference type="EMBL" id="JACSPU010000001">
    <property type="protein sequence ID" value="MBD8014178.1"/>
    <property type="molecule type" value="Genomic_DNA"/>
</dbReference>
<evidence type="ECO:0000256" key="1">
    <source>
        <dbReference type="SAM" id="MobiDB-lite"/>
    </source>
</evidence>
<feature type="region of interest" description="Disordered" evidence="1">
    <location>
        <begin position="211"/>
        <end position="237"/>
    </location>
</feature>
<evidence type="ECO:0000313" key="3">
    <source>
        <dbReference type="EMBL" id="MBD8014178.1"/>
    </source>
</evidence>
<dbReference type="RefSeq" id="WP_191714365.1">
    <property type="nucleotide sequence ID" value="NZ_JACSPU010000001.1"/>
</dbReference>
<evidence type="ECO:0000313" key="4">
    <source>
        <dbReference type="Proteomes" id="UP000658980"/>
    </source>
</evidence>
<sequence>MKPLKPIENFIKRQSVSLPLMTVMFPVLYLGAEIGLIASGAVAAGTYLASNTTIKQVQLSSDSKNLGMTRSEFKNVRNQIKEGKDKIKQLQSNYYKVRSISSFKQLMDMTKIANKIITVVQQNPRKFYLAEPFFYSHLDSAIELTEKYTLLVGQPVKDRDMRVALQDTREMLLSLNKVMEQDLKQVLSSDVERLRMELDYAQLAVDKHNNKQQKLLVQPEPEHEGDVEDDRETINSK</sequence>
<gene>
    <name evidence="3" type="ORF">H9630_05030</name>
</gene>
<accession>A0ABR8WAX1</accession>
<protein>
    <submittedName>
        <fullName evidence="3">5-bromo-4-chloroindolyl phosphate hydrolysis family protein</fullName>
    </submittedName>
</protein>
<keyword evidence="2" id="KW-0812">Transmembrane</keyword>
<keyword evidence="2" id="KW-1133">Transmembrane helix</keyword>
<keyword evidence="2" id="KW-0472">Membrane</keyword>
<name>A0ABR8WAX1_9BACL</name>
<comment type="caution">
    <text evidence="3">The sequence shown here is derived from an EMBL/GenBank/DDBJ whole genome shotgun (WGS) entry which is preliminary data.</text>
</comment>
<organism evidence="3 4">
    <name type="scientific">Planococcus wigleyi</name>
    <dbReference type="NCBI Taxonomy" id="2762216"/>
    <lineage>
        <taxon>Bacteria</taxon>
        <taxon>Bacillati</taxon>
        <taxon>Bacillota</taxon>
        <taxon>Bacilli</taxon>
        <taxon>Bacillales</taxon>
        <taxon>Caryophanaceae</taxon>
        <taxon>Planococcus</taxon>
    </lineage>
</organism>
<keyword evidence="4" id="KW-1185">Reference proteome</keyword>